<organism evidence="7 8">
    <name type="scientific">Larkinella arboricola</name>
    <dbReference type="NCBI Taxonomy" id="643671"/>
    <lineage>
        <taxon>Bacteria</taxon>
        <taxon>Pseudomonadati</taxon>
        <taxon>Bacteroidota</taxon>
        <taxon>Cytophagia</taxon>
        <taxon>Cytophagales</taxon>
        <taxon>Spirosomataceae</taxon>
        <taxon>Larkinella</taxon>
    </lineage>
</organism>
<comment type="caution">
    <text evidence="7">The sequence shown here is derived from an EMBL/GenBank/DDBJ whole genome shotgun (WGS) entry which is preliminary data.</text>
</comment>
<dbReference type="InterPro" id="IPR011765">
    <property type="entry name" value="Pept_M16_N"/>
</dbReference>
<dbReference type="InterPro" id="IPR011249">
    <property type="entry name" value="Metalloenz_LuxS/M16"/>
</dbReference>
<feature type="domain" description="Peptidase M16 C-terminal" evidence="6">
    <location>
        <begin position="206"/>
        <end position="379"/>
    </location>
</feature>
<evidence type="ECO:0000256" key="4">
    <source>
        <dbReference type="SAM" id="MobiDB-lite"/>
    </source>
</evidence>
<feature type="region of interest" description="Disordered" evidence="4">
    <location>
        <begin position="910"/>
        <end position="929"/>
    </location>
</feature>
<sequence>MSLLILYQRTLLLATFVITFQTMAQKLPDGITKMASVEGITEYQLKNGLRVLLFPDPSKPTVTVNITYLVGSRHEGYGQTGMAHLLEHMLFKGSTKHPDIPKEFSQHGARSNGTTSYDRTNYFETVTATEENLKWALDLEADRMVNSFIAPKDLATEFSVVRNELEAGENSPYQVLSARVMATAYLWHNYGKSVIGSKEDIERVPIENLQAFYKNYYQPDNAILLVAGTMDEARTLAIIAELFGPIPKPTRQLTSPYTVEPTQDGERSVSLRRAGDVQLVACGYHIPAGSHSDYVAVEVLMDALVNQPAGRLYQALVEGKKASYQEGYTRITYDPGFAYFTAELRQDQPLDSARQTLLATLDGIGRTPFTDLEVQGAKTRILKNIDLILRDTDRIGLYLSEFMATGDWRLIFLYRDGIKKVTAADLNRVAGAYFLPSNRTVGIFIPENKAARAHIPAAPNVADLVKDYKGDPTMVLGEAFDPSPRHIDARTKRGQLGKGLRYALLPKATRGNTVTLQMVLRYGDETSLRNQAAVAYATASLLDRGTKTHSFQQLRQEFDHLNATVFTSSHPQQTLVQVETTKEHLPEVTRLVADMVKNSVFPPKELETMRQDYLSLLEAQKQQPQTLVYRTSDRVLNRRGKGHPLYVPSFEEEIKDLEAVKVEDIRQFHRQFYGADNASVAVVGAFDEAVMRKLLQAEFGSWKAAKPYLRLVLTYDEVKPGEAPYVLQTPDKANAMYMANLNVPLREDHPDFPALHLANYIVGGGFFDSRLMARLRQKEGISYGAYSSLSVDEVDAAGRIRMWAIYNPENGERLEAAFREELGKLEAEGFTAEEVQKAQAAIAQNNQVQRAQDSYLAHQWNTYLALNRSFAFAADLEKKIASLTPEQVSAVFNKYISYGKLIQVKGGDFEGSARKQAQPPSALGGAPKK</sequence>
<dbReference type="PANTHER" id="PTHR11851:SF49">
    <property type="entry name" value="MITOCHONDRIAL-PROCESSING PEPTIDASE SUBUNIT ALPHA"/>
    <property type="match status" value="1"/>
</dbReference>
<dbReference type="PANTHER" id="PTHR11851">
    <property type="entry name" value="METALLOPROTEASE"/>
    <property type="match status" value="1"/>
</dbReference>
<keyword evidence="7" id="KW-0645">Protease</keyword>
<reference evidence="7 8" key="1">
    <citation type="submission" date="2018-06" db="EMBL/GenBank/DDBJ databases">
        <title>Genomic Encyclopedia of Archaeal and Bacterial Type Strains, Phase II (KMG-II): from individual species to whole genera.</title>
        <authorList>
            <person name="Goeker M."/>
        </authorList>
    </citation>
    <scope>NUCLEOTIDE SEQUENCE [LARGE SCALE GENOMIC DNA]</scope>
    <source>
        <strain evidence="7 8">DSM 21851</strain>
    </source>
</reference>
<evidence type="ECO:0000256" key="3">
    <source>
        <dbReference type="RuleBase" id="RU004447"/>
    </source>
</evidence>
<dbReference type="SUPFAM" id="SSF63411">
    <property type="entry name" value="LuxS/MPP-like metallohydrolase"/>
    <property type="match status" value="4"/>
</dbReference>
<dbReference type="InterPro" id="IPR007863">
    <property type="entry name" value="Peptidase_M16_C"/>
</dbReference>
<dbReference type="GO" id="GO:0004222">
    <property type="term" value="F:metalloendopeptidase activity"/>
    <property type="evidence" value="ECO:0007669"/>
    <property type="project" value="InterPro"/>
</dbReference>
<feature type="domain" description="Peptidase M16 N-terminal" evidence="5">
    <location>
        <begin position="506"/>
        <end position="630"/>
    </location>
</feature>
<dbReference type="InterPro" id="IPR001431">
    <property type="entry name" value="Pept_M16_Zn_BS"/>
</dbReference>
<dbReference type="EMBL" id="QLMC01000010">
    <property type="protein sequence ID" value="RAJ91021.1"/>
    <property type="molecule type" value="Genomic_DNA"/>
</dbReference>
<dbReference type="GO" id="GO:0046872">
    <property type="term" value="F:metal ion binding"/>
    <property type="evidence" value="ECO:0007669"/>
    <property type="project" value="InterPro"/>
</dbReference>
<name>A0A327WL94_LARAB</name>
<dbReference type="PROSITE" id="PS00143">
    <property type="entry name" value="INSULINASE"/>
    <property type="match status" value="1"/>
</dbReference>
<keyword evidence="8" id="KW-1185">Reference proteome</keyword>
<dbReference type="AlphaFoldDB" id="A0A327WL94"/>
<comment type="similarity">
    <text evidence="2 3">Belongs to the peptidase M16 family.</text>
</comment>
<keyword evidence="7" id="KW-0378">Hydrolase</keyword>
<comment type="cofactor">
    <cofactor evidence="1">
        <name>Zn(2+)</name>
        <dbReference type="ChEBI" id="CHEBI:29105"/>
    </cofactor>
</comment>
<evidence type="ECO:0000313" key="7">
    <source>
        <dbReference type="EMBL" id="RAJ91021.1"/>
    </source>
</evidence>
<feature type="domain" description="Peptidase M16 N-terminal" evidence="5">
    <location>
        <begin position="50"/>
        <end position="196"/>
    </location>
</feature>
<evidence type="ECO:0000256" key="1">
    <source>
        <dbReference type="ARBA" id="ARBA00001947"/>
    </source>
</evidence>
<dbReference type="Pfam" id="PF00675">
    <property type="entry name" value="Peptidase_M16"/>
    <property type="match status" value="2"/>
</dbReference>
<evidence type="ECO:0000259" key="6">
    <source>
        <dbReference type="Pfam" id="PF05193"/>
    </source>
</evidence>
<evidence type="ECO:0000256" key="2">
    <source>
        <dbReference type="ARBA" id="ARBA00007261"/>
    </source>
</evidence>
<accession>A0A327WL94</accession>
<proteinExistence type="inferred from homology"/>
<evidence type="ECO:0000313" key="8">
    <source>
        <dbReference type="Proteomes" id="UP000248790"/>
    </source>
</evidence>
<gene>
    <name evidence="7" type="ORF">LX87_05362</name>
</gene>
<evidence type="ECO:0000259" key="5">
    <source>
        <dbReference type="Pfam" id="PF00675"/>
    </source>
</evidence>
<protein>
    <submittedName>
        <fullName evidence="7">Zinc protease</fullName>
    </submittedName>
</protein>
<dbReference type="Gene3D" id="3.30.830.10">
    <property type="entry name" value="Metalloenzyme, LuxS/M16 peptidase-like"/>
    <property type="match status" value="4"/>
</dbReference>
<dbReference type="Proteomes" id="UP000248790">
    <property type="component" value="Unassembled WGS sequence"/>
</dbReference>
<dbReference type="Pfam" id="PF05193">
    <property type="entry name" value="Peptidase_M16_C"/>
    <property type="match status" value="2"/>
</dbReference>
<dbReference type="InterPro" id="IPR050361">
    <property type="entry name" value="MPP/UQCRC_Complex"/>
</dbReference>
<feature type="domain" description="Peptidase M16 C-terminal" evidence="6">
    <location>
        <begin position="660"/>
        <end position="841"/>
    </location>
</feature>
<dbReference type="GO" id="GO:0006508">
    <property type="term" value="P:proteolysis"/>
    <property type="evidence" value="ECO:0007669"/>
    <property type="project" value="UniProtKB-KW"/>
</dbReference>
<dbReference type="RefSeq" id="WP_229310831.1">
    <property type="nucleotide sequence ID" value="NZ_QLMC01000010.1"/>
</dbReference>